<dbReference type="GO" id="GO:0140359">
    <property type="term" value="F:ABC-type transporter activity"/>
    <property type="evidence" value="ECO:0007669"/>
    <property type="project" value="InterPro"/>
</dbReference>
<evidence type="ECO:0000256" key="4">
    <source>
        <dbReference type="ARBA" id="ARBA00022840"/>
    </source>
</evidence>
<dbReference type="GO" id="GO:0005524">
    <property type="term" value="F:ATP binding"/>
    <property type="evidence" value="ECO:0007669"/>
    <property type="project" value="UniProtKB-KW"/>
</dbReference>
<sequence length="564" mass="58778">MIEWRLLRLIRAHLPRIGVAGLVAATAELAAVALIATATWLLASAWHQPPLTSLTLAIVAVRTFAIGRGALRYLDRLVGHDAVLRALTDLRAAVFGSITPLAPGHTRLRGGGDLLTRLVSDVDSVQDLILRVWNPVFSAAVVSLATVGFTAIFSPAAALVLATGLALAGVLLPWSATRLARSAAAGTTGMRADLADATGDLVRGARDLAAYGATAQAVHRAQTEAERLAAAERRNGGIAAMITAAGSLIAGATVIGVFLVAPDLGIATAILALTALVSFEAVSPLPQAMRRLVEIRGSAARLAALLDAEAVVPDPTDPVPLPTDEPRLTLWNVRPELPGRDDSGPGVTLDLPPGRRIAIVGASGAGKSMLLSALVRFTPIAQGTVTLGGINLVDLTQLRGDDVRTVIGGMLSDAHVFDSTVADNLRLAAPAATDAQLIDSLRRAGLADLELATSVGEDGGQLSGGQRQRLLLARALLADHPILLLDEPTEHLDNETADAITADIVAATEGRSLILVTHRIAGLESLDEILVMDEGTVVERGRHRDLVMTDGPYSRMTARELLTS</sequence>
<dbReference type="EMBL" id="VFOW01000001">
    <property type="protein sequence ID" value="TQL77478.1"/>
    <property type="molecule type" value="Genomic_DNA"/>
</dbReference>
<feature type="transmembrane region" description="Helical" evidence="7">
    <location>
        <begin position="264"/>
        <end position="282"/>
    </location>
</feature>
<dbReference type="PANTHER" id="PTHR24221">
    <property type="entry name" value="ATP-BINDING CASSETTE SUB-FAMILY B"/>
    <property type="match status" value="1"/>
</dbReference>
<dbReference type="PANTHER" id="PTHR24221:SF654">
    <property type="entry name" value="ATP-BINDING CASSETTE SUB-FAMILY B MEMBER 6"/>
    <property type="match status" value="1"/>
</dbReference>
<dbReference type="GO" id="GO:0016887">
    <property type="term" value="F:ATP hydrolysis activity"/>
    <property type="evidence" value="ECO:0007669"/>
    <property type="project" value="InterPro"/>
</dbReference>
<feature type="domain" description="ABC transmembrane type-1" evidence="9">
    <location>
        <begin position="19"/>
        <end position="261"/>
    </location>
</feature>
<evidence type="ECO:0000256" key="5">
    <source>
        <dbReference type="ARBA" id="ARBA00022989"/>
    </source>
</evidence>
<evidence type="ECO:0000256" key="2">
    <source>
        <dbReference type="ARBA" id="ARBA00022692"/>
    </source>
</evidence>
<name>A0A543AY23_9ACTN</name>
<dbReference type="InterPro" id="IPR027417">
    <property type="entry name" value="P-loop_NTPase"/>
</dbReference>
<organism evidence="10 11">
    <name type="scientific">Stackebrandtia endophytica</name>
    <dbReference type="NCBI Taxonomy" id="1496996"/>
    <lineage>
        <taxon>Bacteria</taxon>
        <taxon>Bacillati</taxon>
        <taxon>Actinomycetota</taxon>
        <taxon>Actinomycetes</taxon>
        <taxon>Glycomycetales</taxon>
        <taxon>Glycomycetaceae</taxon>
        <taxon>Stackebrandtia</taxon>
    </lineage>
</organism>
<evidence type="ECO:0000259" key="8">
    <source>
        <dbReference type="PROSITE" id="PS50893"/>
    </source>
</evidence>
<accession>A0A543AY23</accession>
<evidence type="ECO:0000259" key="9">
    <source>
        <dbReference type="PROSITE" id="PS50929"/>
    </source>
</evidence>
<dbReference type="InParanoid" id="A0A543AY23"/>
<gene>
    <name evidence="10" type="ORF">FB566_3037</name>
</gene>
<dbReference type="RefSeq" id="WP_142040416.1">
    <property type="nucleotide sequence ID" value="NZ_JBHTGS010000001.1"/>
</dbReference>
<dbReference type="GO" id="GO:0005886">
    <property type="term" value="C:plasma membrane"/>
    <property type="evidence" value="ECO:0007669"/>
    <property type="project" value="UniProtKB-SubCell"/>
</dbReference>
<dbReference type="PROSITE" id="PS50893">
    <property type="entry name" value="ABC_TRANSPORTER_2"/>
    <property type="match status" value="1"/>
</dbReference>
<keyword evidence="3" id="KW-0547">Nucleotide-binding</keyword>
<dbReference type="NCBIfam" id="TIGR02868">
    <property type="entry name" value="CydC"/>
    <property type="match status" value="1"/>
</dbReference>
<dbReference type="AlphaFoldDB" id="A0A543AY23"/>
<evidence type="ECO:0000256" key="7">
    <source>
        <dbReference type="SAM" id="Phobius"/>
    </source>
</evidence>
<dbReference type="PROSITE" id="PS50929">
    <property type="entry name" value="ABC_TM1F"/>
    <property type="match status" value="1"/>
</dbReference>
<dbReference type="OrthoDB" id="9806127at2"/>
<dbReference type="GO" id="GO:0034040">
    <property type="term" value="F:ATPase-coupled lipid transmembrane transporter activity"/>
    <property type="evidence" value="ECO:0007669"/>
    <property type="project" value="TreeGrafter"/>
</dbReference>
<dbReference type="SUPFAM" id="SSF90123">
    <property type="entry name" value="ABC transporter transmembrane region"/>
    <property type="match status" value="1"/>
</dbReference>
<dbReference type="InterPro" id="IPR003439">
    <property type="entry name" value="ABC_transporter-like_ATP-bd"/>
</dbReference>
<comment type="subcellular location">
    <subcellularLocation>
        <location evidence="1">Cell membrane</location>
        <topology evidence="1">Multi-pass membrane protein</topology>
    </subcellularLocation>
</comment>
<keyword evidence="2 7" id="KW-0812">Transmembrane</keyword>
<dbReference type="GO" id="GO:0034775">
    <property type="term" value="P:glutathione transmembrane transport"/>
    <property type="evidence" value="ECO:0007669"/>
    <property type="project" value="InterPro"/>
</dbReference>
<dbReference type="SUPFAM" id="SSF52540">
    <property type="entry name" value="P-loop containing nucleoside triphosphate hydrolases"/>
    <property type="match status" value="1"/>
</dbReference>
<dbReference type="InterPro" id="IPR039421">
    <property type="entry name" value="Type_1_exporter"/>
</dbReference>
<dbReference type="InterPro" id="IPR014223">
    <property type="entry name" value="ABC_CydC/D"/>
</dbReference>
<dbReference type="Gene3D" id="1.20.1560.10">
    <property type="entry name" value="ABC transporter type 1, transmembrane domain"/>
    <property type="match status" value="1"/>
</dbReference>
<evidence type="ECO:0000313" key="11">
    <source>
        <dbReference type="Proteomes" id="UP000317043"/>
    </source>
</evidence>
<comment type="caution">
    <text evidence="10">The sequence shown here is derived from an EMBL/GenBank/DDBJ whole genome shotgun (WGS) entry which is preliminary data.</text>
</comment>
<feature type="domain" description="ABC transporter" evidence="8">
    <location>
        <begin position="328"/>
        <end position="559"/>
    </location>
</feature>
<dbReference type="PROSITE" id="PS00211">
    <property type="entry name" value="ABC_TRANSPORTER_1"/>
    <property type="match status" value="1"/>
</dbReference>
<evidence type="ECO:0000256" key="1">
    <source>
        <dbReference type="ARBA" id="ARBA00004651"/>
    </source>
</evidence>
<dbReference type="Gene3D" id="3.40.50.300">
    <property type="entry name" value="P-loop containing nucleotide triphosphate hydrolases"/>
    <property type="match status" value="1"/>
</dbReference>
<keyword evidence="6 7" id="KW-0472">Membrane</keyword>
<evidence type="ECO:0000313" key="10">
    <source>
        <dbReference type="EMBL" id="TQL77478.1"/>
    </source>
</evidence>
<feature type="transmembrane region" description="Helical" evidence="7">
    <location>
        <begin position="158"/>
        <end position="176"/>
    </location>
</feature>
<dbReference type="FunCoup" id="A0A543AY23">
    <property type="interactions" value="47"/>
</dbReference>
<feature type="transmembrane region" description="Helical" evidence="7">
    <location>
        <begin position="237"/>
        <end position="258"/>
    </location>
</feature>
<dbReference type="Proteomes" id="UP000317043">
    <property type="component" value="Unassembled WGS sequence"/>
</dbReference>
<keyword evidence="11" id="KW-1185">Reference proteome</keyword>
<dbReference type="Pfam" id="PF00664">
    <property type="entry name" value="ABC_membrane"/>
    <property type="match status" value="1"/>
</dbReference>
<dbReference type="InterPro" id="IPR017871">
    <property type="entry name" value="ABC_transporter-like_CS"/>
</dbReference>
<keyword evidence="5 7" id="KW-1133">Transmembrane helix</keyword>
<dbReference type="GO" id="GO:0045454">
    <property type="term" value="P:cell redox homeostasis"/>
    <property type="evidence" value="ECO:0007669"/>
    <property type="project" value="InterPro"/>
</dbReference>
<dbReference type="InterPro" id="IPR011527">
    <property type="entry name" value="ABC1_TM_dom"/>
</dbReference>
<reference evidence="10 11" key="1">
    <citation type="submission" date="2019-06" db="EMBL/GenBank/DDBJ databases">
        <title>Sequencing the genomes of 1000 actinobacteria strains.</title>
        <authorList>
            <person name="Klenk H.-P."/>
        </authorList>
    </citation>
    <scope>NUCLEOTIDE SEQUENCE [LARGE SCALE GENOMIC DNA]</scope>
    <source>
        <strain evidence="10 11">DSM 45928</strain>
    </source>
</reference>
<feature type="transmembrane region" description="Helical" evidence="7">
    <location>
        <begin position="21"/>
        <end position="43"/>
    </location>
</feature>
<proteinExistence type="predicted"/>
<keyword evidence="4 10" id="KW-0067">ATP-binding</keyword>
<dbReference type="Pfam" id="PF00005">
    <property type="entry name" value="ABC_tran"/>
    <property type="match status" value="1"/>
</dbReference>
<dbReference type="InterPro" id="IPR036640">
    <property type="entry name" value="ABC1_TM_sf"/>
</dbReference>
<protein>
    <submittedName>
        <fullName evidence="10">ATP-binding cassette subfamily C protein/ATP-binding cassette subfamily C protein CydC</fullName>
    </submittedName>
</protein>
<evidence type="ECO:0000256" key="6">
    <source>
        <dbReference type="ARBA" id="ARBA00023136"/>
    </source>
</evidence>
<dbReference type="SMART" id="SM00382">
    <property type="entry name" value="AAA"/>
    <property type="match status" value="1"/>
</dbReference>
<evidence type="ECO:0000256" key="3">
    <source>
        <dbReference type="ARBA" id="ARBA00022741"/>
    </source>
</evidence>
<dbReference type="InterPro" id="IPR003593">
    <property type="entry name" value="AAA+_ATPase"/>
</dbReference>